<name>A0A0N8RZJ2_PSEAV</name>
<proteinExistence type="predicted"/>
<dbReference type="InterPro" id="IPR024467">
    <property type="entry name" value="Xre/MbcA/ParS-like_toxin-bd"/>
</dbReference>
<dbReference type="Pfam" id="PF07362">
    <property type="entry name" value="CcdA"/>
    <property type="match status" value="1"/>
</dbReference>
<sequence>MIQEVSMPAVYDPRAIKESVSLSINADLLARAAEFDVNLSDTLEQALLDAIAQSEHRGAENRKAETAGSVEEVDPVLLAAAIGLFGNETQAVHWLKTPARALGHICPIDADTQEALEVIERLAHGFCA</sequence>
<accession>A0A0N8RZJ2</accession>
<comment type="caution">
    <text evidence="3">The sequence shown here is derived from an EMBL/GenBank/DDBJ whole genome shotgun (WGS) entry which is preliminary data.</text>
</comment>
<gene>
    <name evidence="3" type="ORF">ALO35_04191</name>
</gene>
<evidence type="ECO:0000259" key="2">
    <source>
        <dbReference type="Pfam" id="PF09722"/>
    </source>
</evidence>
<dbReference type="Pfam" id="PF09722">
    <property type="entry name" value="Xre_MbcA_ParS_C"/>
    <property type="match status" value="1"/>
</dbReference>
<feature type="domain" description="Antitoxin Xre/MbcA/ParS-like toxin-binding" evidence="2">
    <location>
        <begin position="81"/>
        <end position="110"/>
    </location>
</feature>
<dbReference type="Proteomes" id="UP000050265">
    <property type="component" value="Unassembled WGS sequence"/>
</dbReference>
<organism evidence="3 4">
    <name type="scientific">Pseudomonas amygdali pv. lachrymans</name>
    <name type="common">Pseudomonas syringae pv. lachrymans</name>
    <dbReference type="NCBI Taxonomy" id="53707"/>
    <lineage>
        <taxon>Bacteria</taxon>
        <taxon>Pseudomonadati</taxon>
        <taxon>Pseudomonadota</taxon>
        <taxon>Gammaproteobacteria</taxon>
        <taxon>Pseudomonadales</taxon>
        <taxon>Pseudomonadaceae</taxon>
        <taxon>Pseudomonas</taxon>
        <taxon>Pseudomonas amygdali</taxon>
    </lineage>
</organism>
<evidence type="ECO:0000313" key="3">
    <source>
        <dbReference type="EMBL" id="KPX76543.1"/>
    </source>
</evidence>
<dbReference type="InterPro" id="IPR009956">
    <property type="entry name" value="Post-segregation_anti-tox_CcdA"/>
</dbReference>
<dbReference type="AlphaFoldDB" id="A0A0N8RZJ2"/>
<dbReference type="EMBL" id="LJQP01000045">
    <property type="protein sequence ID" value="KPX76543.1"/>
    <property type="molecule type" value="Genomic_DNA"/>
</dbReference>
<keyword evidence="1" id="KW-1277">Toxin-antitoxin system</keyword>
<dbReference type="PATRIC" id="fig|53707.9.peg.6227"/>
<evidence type="ECO:0000313" key="4">
    <source>
        <dbReference type="Proteomes" id="UP000050265"/>
    </source>
</evidence>
<reference evidence="3 4" key="1">
    <citation type="submission" date="2015-09" db="EMBL/GenBank/DDBJ databases">
        <title>Genome announcement of multiple Pseudomonas syringae strains.</title>
        <authorList>
            <person name="Thakur S."/>
            <person name="Wang P.W."/>
            <person name="Gong Y."/>
            <person name="Weir B.S."/>
            <person name="Guttman D.S."/>
        </authorList>
    </citation>
    <scope>NUCLEOTIDE SEQUENCE [LARGE SCALE GENOMIC DNA]</scope>
    <source>
        <strain evidence="3 4">ICMP3507</strain>
    </source>
</reference>
<protein>
    <recommendedName>
        <fullName evidence="2">Antitoxin Xre/MbcA/ParS-like toxin-binding domain-containing protein</fullName>
    </recommendedName>
</protein>
<evidence type="ECO:0000256" key="1">
    <source>
        <dbReference type="ARBA" id="ARBA00022649"/>
    </source>
</evidence>